<evidence type="ECO:0000313" key="11">
    <source>
        <dbReference type="Proteomes" id="UP001147695"/>
    </source>
</evidence>
<comment type="similarity">
    <text evidence="8">In the N-terminal section; belongs to the terpene synthase family.</text>
</comment>
<keyword evidence="9" id="KW-0175">Coiled coil</keyword>
<dbReference type="GO" id="GO:0004659">
    <property type="term" value="F:prenyltransferase activity"/>
    <property type="evidence" value="ECO:0007669"/>
    <property type="project" value="InterPro"/>
</dbReference>
<keyword evidence="6" id="KW-0511">Multifunctional enzyme</keyword>
<dbReference type="GO" id="GO:0046872">
    <property type="term" value="F:metal ion binding"/>
    <property type="evidence" value="ECO:0007669"/>
    <property type="project" value="UniProtKB-KW"/>
</dbReference>
<dbReference type="GO" id="GO:0016829">
    <property type="term" value="F:lyase activity"/>
    <property type="evidence" value="ECO:0007669"/>
    <property type="project" value="UniProtKB-KW"/>
</dbReference>
<protein>
    <submittedName>
        <fullName evidence="10">Terpenoid synthase</fullName>
    </submittedName>
</protein>
<sequence>MKFRYSDAIDPHVIAESCTTQLDVRISKYGSIATKASEDFLQQWKAIGGNFEGGCESAKGSLIALGTPECKPERIEVLTKLTEFLFVVDDTFSSRKLEESFSTQATQSEDAFLSKDSTIAASKSHHLKTREKQIYAQILVELLKIDPKRGRLITEVLDEYRSCIGTQKADEIQTWDEWLQYRWEDAACHVYMPFIVYGSELDLTLADVKAVQHITWPGMVATALTNDIYSFDREASLELQTGGNINNAVWRMMTELDITAHEAKEKVLHDKIRNWYWGGSSIRYLDWREKILRFGDVNADDLEFYLVDEKKGKCSDYLKLASMRVKASEKHELLSSETHAKKIAPNIANDSPKTLKLKTDAQSHGFEANSKLLQVDSDAFNVGESVPGALSKEILLGPIDYIKGLPSKNVRGILIEALASWFTIPEESLNRIESIVSSLHHASLLLDDVEDQSPLRRGKPSAYRIFGVSQTINSANYLYVTAVDELLHLNASASQEAFLDEMNNLHIGQSYDIHWARRSSFPSVAEYMQMIQFKTGGLFCMLGRLIYTQAQEPRKIGIDDLIGFLTLMGQYFQIRDDYINLTSKTFQEQKGYAEDLDEGKLSFPLIHLLSHSPDRLLVENILHERSKIGKMSFEAKELILEKMNQTKSLENTKETLASLESQTRSALSKLEKQSEISNFMLQYLIERLCV</sequence>
<organism evidence="10 11">
    <name type="scientific">Penicillium brevicompactum</name>
    <dbReference type="NCBI Taxonomy" id="5074"/>
    <lineage>
        <taxon>Eukaryota</taxon>
        <taxon>Fungi</taxon>
        <taxon>Dikarya</taxon>
        <taxon>Ascomycota</taxon>
        <taxon>Pezizomycotina</taxon>
        <taxon>Eurotiomycetes</taxon>
        <taxon>Eurotiomycetidae</taxon>
        <taxon>Eurotiales</taxon>
        <taxon>Aspergillaceae</taxon>
        <taxon>Penicillium</taxon>
    </lineage>
</organism>
<dbReference type="EMBL" id="JAPZBQ010000004">
    <property type="protein sequence ID" value="KAJ5334833.1"/>
    <property type="molecule type" value="Genomic_DNA"/>
</dbReference>
<keyword evidence="3" id="KW-0479">Metal-binding</keyword>
<dbReference type="PROSITE" id="PS00723">
    <property type="entry name" value="POLYPRENYL_SYNTHASE_1"/>
    <property type="match status" value="1"/>
</dbReference>
<evidence type="ECO:0000313" key="10">
    <source>
        <dbReference type="EMBL" id="KAJ5334833.1"/>
    </source>
</evidence>
<keyword evidence="2" id="KW-0808">Transferase</keyword>
<gene>
    <name evidence="10" type="ORF">N7452_007236</name>
</gene>
<evidence type="ECO:0000256" key="1">
    <source>
        <dbReference type="ARBA" id="ARBA00004721"/>
    </source>
</evidence>
<reference evidence="10" key="1">
    <citation type="submission" date="2022-12" db="EMBL/GenBank/DDBJ databases">
        <authorList>
            <person name="Petersen C."/>
        </authorList>
    </citation>
    <scope>NUCLEOTIDE SEQUENCE</scope>
    <source>
        <strain evidence="10">IBT 35673</strain>
    </source>
</reference>
<reference evidence="10" key="2">
    <citation type="journal article" date="2023" name="IMA Fungus">
        <title>Comparative genomic study of the Penicillium genus elucidates a diverse pangenome and 15 lateral gene transfer events.</title>
        <authorList>
            <person name="Petersen C."/>
            <person name="Sorensen T."/>
            <person name="Nielsen M.R."/>
            <person name="Sondergaard T.E."/>
            <person name="Sorensen J.L."/>
            <person name="Fitzpatrick D.A."/>
            <person name="Frisvad J.C."/>
            <person name="Nielsen K.L."/>
        </authorList>
    </citation>
    <scope>NUCLEOTIDE SEQUENCE</scope>
    <source>
        <strain evidence="10">IBT 35673</strain>
    </source>
</reference>
<dbReference type="SFLD" id="SFLDS00005">
    <property type="entry name" value="Isoprenoid_Synthase_Type_I"/>
    <property type="match status" value="1"/>
</dbReference>
<proteinExistence type="inferred from homology"/>
<evidence type="ECO:0000256" key="2">
    <source>
        <dbReference type="ARBA" id="ARBA00022679"/>
    </source>
</evidence>
<dbReference type="PROSITE" id="PS00444">
    <property type="entry name" value="POLYPRENYL_SYNTHASE_2"/>
    <property type="match status" value="1"/>
</dbReference>
<dbReference type="PANTHER" id="PTHR12001">
    <property type="entry name" value="GERANYLGERANYL PYROPHOSPHATE SYNTHASE"/>
    <property type="match status" value="1"/>
</dbReference>
<dbReference type="Pfam" id="PF19086">
    <property type="entry name" value="Terpene_syn_C_2"/>
    <property type="match status" value="1"/>
</dbReference>
<dbReference type="InterPro" id="IPR000092">
    <property type="entry name" value="Polyprenyl_synt"/>
</dbReference>
<dbReference type="SUPFAM" id="SSF48576">
    <property type="entry name" value="Terpenoid synthases"/>
    <property type="match status" value="2"/>
</dbReference>
<evidence type="ECO:0000256" key="6">
    <source>
        <dbReference type="ARBA" id="ARBA00023268"/>
    </source>
</evidence>
<evidence type="ECO:0000256" key="8">
    <source>
        <dbReference type="ARBA" id="ARBA00038372"/>
    </source>
</evidence>
<dbReference type="InterPro" id="IPR008949">
    <property type="entry name" value="Isoprenoid_synthase_dom_sf"/>
</dbReference>
<dbReference type="Pfam" id="PF00348">
    <property type="entry name" value="polyprenyl_synt"/>
    <property type="match status" value="1"/>
</dbReference>
<evidence type="ECO:0000256" key="5">
    <source>
        <dbReference type="ARBA" id="ARBA00023239"/>
    </source>
</evidence>
<dbReference type="InterPro" id="IPR033749">
    <property type="entry name" value="Polyprenyl_synt_CS"/>
</dbReference>
<dbReference type="GO" id="GO:0043386">
    <property type="term" value="P:mycotoxin biosynthetic process"/>
    <property type="evidence" value="ECO:0007669"/>
    <property type="project" value="UniProtKB-ARBA"/>
</dbReference>
<evidence type="ECO:0000256" key="9">
    <source>
        <dbReference type="SAM" id="Coils"/>
    </source>
</evidence>
<name>A0A9W9QF73_PENBR</name>
<dbReference type="AlphaFoldDB" id="A0A9W9QF73"/>
<dbReference type="GO" id="GO:0046165">
    <property type="term" value="P:alcohol biosynthetic process"/>
    <property type="evidence" value="ECO:0007669"/>
    <property type="project" value="UniProtKB-ARBA"/>
</dbReference>
<comment type="pathway">
    <text evidence="1">Secondary metabolite biosynthesis; terpenoid biosynthesis.</text>
</comment>
<keyword evidence="4" id="KW-0460">Magnesium</keyword>
<dbReference type="Proteomes" id="UP001147695">
    <property type="component" value="Unassembled WGS sequence"/>
</dbReference>
<dbReference type="PANTHER" id="PTHR12001:SF72">
    <property type="entry name" value="THIJ_PFPI FAMILY PROTEIN (AFU_ORTHOLOGUE AFUA_3G01210)-RELATED"/>
    <property type="match status" value="1"/>
</dbReference>
<comment type="caution">
    <text evidence="10">The sequence shown here is derived from an EMBL/GenBank/DDBJ whole genome shotgun (WGS) entry which is preliminary data.</text>
</comment>
<dbReference type="Gene3D" id="1.10.600.10">
    <property type="entry name" value="Farnesyl Diphosphate Synthase"/>
    <property type="match status" value="2"/>
</dbReference>
<evidence type="ECO:0000256" key="3">
    <source>
        <dbReference type="ARBA" id="ARBA00022723"/>
    </source>
</evidence>
<comment type="similarity">
    <text evidence="7">In the C-terminal section; belongs to the FPP/GGPP synthase family.</text>
</comment>
<feature type="coiled-coil region" evidence="9">
    <location>
        <begin position="642"/>
        <end position="669"/>
    </location>
</feature>
<evidence type="ECO:0000256" key="7">
    <source>
        <dbReference type="ARBA" id="ARBA00038363"/>
    </source>
</evidence>
<dbReference type="GO" id="GO:0008299">
    <property type="term" value="P:isoprenoid biosynthetic process"/>
    <property type="evidence" value="ECO:0007669"/>
    <property type="project" value="InterPro"/>
</dbReference>
<evidence type="ECO:0000256" key="4">
    <source>
        <dbReference type="ARBA" id="ARBA00022842"/>
    </source>
</evidence>
<keyword evidence="5" id="KW-0456">Lyase</keyword>
<accession>A0A9W9QF73</accession>
<dbReference type="CDD" id="cd00685">
    <property type="entry name" value="Trans_IPPS_HT"/>
    <property type="match status" value="1"/>
</dbReference>